<accession>A0A6J7HML9</accession>
<evidence type="ECO:0000313" key="6">
    <source>
        <dbReference type="EMBL" id="CAB4922447.1"/>
    </source>
</evidence>
<evidence type="ECO:0000313" key="5">
    <source>
        <dbReference type="EMBL" id="CAB4836205.1"/>
    </source>
</evidence>
<organism evidence="6">
    <name type="scientific">freshwater metagenome</name>
    <dbReference type="NCBI Taxonomy" id="449393"/>
    <lineage>
        <taxon>unclassified sequences</taxon>
        <taxon>metagenomes</taxon>
        <taxon>ecological metagenomes</taxon>
    </lineage>
</organism>
<dbReference type="PANTHER" id="PTHR42760">
    <property type="entry name" value="SHORT-CHAIN DEHYDROGENASES/REDUCTASES FAMILY MEMBER"/>
    <property type="match status" value="1"/>
</dbReference>
<dbReference type="EMBL" id="CAFBMH010000096">
    <property type="protein sequence ID" value="CAB4922447.1"/>
    <property type="molecule type" value="Genomic_DNA"/>
</dbReference>
<evidence type="ECO:0000259" key="3">
    <source>
        <dbReference type="SMART" id="SM00822"/>
    </source>
</evidence>
<gene>
    <name evidence="4" type="ORF">UFOPK2754_02687</name>
    <name evidence="5" type="ORF">UFOPK3139_02750</name>
    <name evidence="6" type="ORF">UFOPK3543_02163</name>
    <name evidence="7" type="ORF">UFOPK3967_00493</name>
</gene>
<dbReference type="InterPro" id="IPR036291">
    <property type="entry name" value="NAD(P)-bd_dom_sf"/>
</dbReference>
<dbReference type="PRINTS" id="PR00081">
    <property type="entry name" value="GDHRDH"/>
</dbReference>
<evidence type="ECO:0000256" key="1">
    <source>
        <dbReference type="ARBA" id="ARBA00006484"/>
    </source>
</evidence>
<dbReference type="AlphaFoldDB" id="A0A6J7HML9"/>
<dbReference type="FunFam" id="3.40.50.720:FF:000084">
    <property type="entry name" value="Short-chain dehydrogenase reductase"/>
    <property type="match status" value="1"/>
</dbReference>
<feature type="domain" description="Ketoreductase" evidence="3">
    <location>
        <begin position="10"/>
        <end position="200"/>
    </location>
</feature>
<dbReference type="EMBL" id="CAEZYR010000132">
    <property type="protein sequence ID" value="CAB4764886.1"/>
    <property type="molecule type" value="Genomic_DNA"/>
</dbReference>
<dbReference type="Pfam" id="PF13561">
    <property type="entry name" value="adh_short_C2"/>
    <property type="match status" value="1"/>
</dbReference>
<dbReference type="EMBL" id="CAFBOS010000019">
    <property type="protein sequence ID" value="CAB4983247.1"/>
    <property type="molecule type" value="Genomic_DNA"/>
</dbReference>
<dbReference type="InterPro" id="IPR020904">
    <property type="entry name" value="Sc_DH/Rdtase_CS"/>
</dbReference>
<keyword evidence="2" id="KW-0560">Oxidoreductase</keyword>
<dbReference type="GO" id="GO:0048038">
    <property type="term" value="F:quinone binding"/>
    <property type="evidence" value="ECO:0007669"/>
    <property type="project" value="TreeGrafter"/>
</dbReference>
<dbReference type="SMART" id="SM00822">
    <property type="entry name" value="PKS_KR"/>
    <property type="match status" value="1"/>
</dbReference>
<protein>
    <submittedName>
        <fullName evidence="6">Unannotated protein</fullName>
    </submittedName>
</protein>
<dbReference type="GO" id="GO:0016616">
    <property type="term" value="F:oxidoreductase activity, acting on the CH-OH group of donors, NAD or NADP as acceptor"/>
    <property type="evidence" value="ECO:0007669"/>
    <property type="project" value="TreeGrafter"/>
</dbReference>
<dbReference type="PANTHER" id="PTHR42760:SF133">
    <property type="entry name" value="3-OXOACYL-[ACYL-CARRIER-PROTEIN] REDUCTASE"/>
    <property type="match status" value="1"/>
</dbReference>
<comment type="similarity">
    <text evidence="1">Belongs to the short-chain dehydrogenases/reductases (SDR) family.</text>
</comment>
<reference evidence="6" key="1">
    <citation type="submission" date="2020-05" db="EMBL/GenBank/DDBJ databases">
        <authorList>
            <person name="Chiriac C."/>
            <person name="Salcher M."/>
            <person name="Ghai R."/>
            <person name="Kavagutti S V."/>
        </authorList>
    </citation>
    <scope>NUCLEOTIDE SEQUENCE</scope>
</reference>
<dbReference type="InterPro" id="IPR057326">
    <property type="entry name" value="KR_dom"/>
</dbReference>
<dbReference type="GO" id="GO:0006633">
    <property type="term" value="P:fatty acid biosynthetic process"/>
    <property type="evidence" value="ECO:0007669"/>
    <property type="project" value="TreeGrafter"/>
</dbReference>
<name>A0A6J7HML9_9ZZZZ</name>
<proteinExistence type="inferred from homology"/>
<dbReference type="PROSITE" id="PS00061">
    <property type="entry name" value="ADH_SHORT"/>
    <property type="match status" value="1"/>
</dbReference>
<evidence type="ECO:0000313" key="4">
    <source>
        <dbReference type="EMBL" id="CAB4764886.1"/>
    </source>
</evidence>
<sequence>MTSMFDLTGKVALVTGGNSGLGLGFATGMAKCGADVVVWGRRADKNAAAEEMLLAAGARRVWSQTVDVSVEAQVIDGMATAAAHMGRIDCVVQNAGIATMAPFHEMTTELYQELLAVAQHGGFWTLREAVKHMLERAERGDPGGSLLLCGSLTQFRGEPTIAHYGAAKSAMQAMMRTVAVEYGHLGIRANMVCAGWFYTDLYGGAPKEAFPFDATIKERNPIRRWGEIADLEGIAAYLASDAASYHTGDVIVIDGGTTLLMP</sequence>
<dbReference type="InterPro" id="IPR002347">
    <property type="entry name" value="SDR_fam"/>
</dbReference>
<dbReference type="SUPFAM" id="SSF51735">
    <property type="entry name" value="NAD(P)-binding Rossmann-fold domains"/>
    <property type="match status" value="1"/>
</dbReference>
<dbReference type="EMBL" id="CAFABA010000158">
    <property type="protein sequence ID" value="CAB4836205.1"/>
    <property type="molecule type" value="Genomic_DNA"/>
</dbReference>
<evidence type="ECO:0000313" key="7">
    <source>
        <dbReference type="EMBL" id="CAB4983247.1"/>
    </source>
</evidence>
<dbReference type="Gene3D" id="3.40.50.720">
    <property type="entry name" value="NAD(P)-binding Rossmann-like Domain"/>
    <property type="match status" value="1"/>
</dbReference>
<evidence type="ECO:0000256" key="2">
    <source>
        <dbReference type="ARBA" id="ARBA00023002"/>
    </source>
</evidence>